<comment type="caution">
    <text evidence="1">The sequence shown here is derived from an EMBL/GenBank/DDBJ whole genome shotgun (WGS) entry which is preliminary data.</text>
</comment>
<dbReference type="Proteomes" id="UP000823890">
    <property type="component" value="Unassembled WGS sequence"/>
</dbReference>
<evidence type="ECO:0000313" key="1">
    <source>
        <dbReference type="EMBL" id="HJC34945.1"/>
    </source>
</evidence>
<name>A0A9D2NM57_9FIRM</name>
<dbReference type="Pfam" id="PF06245">
    <property type="entry name" value="DUF1015"/>
    <property type="match status" value="1"/>
</dbReference>
<dbReference type="AlphaFoldDB" id="A0A9D2NM57"/>
<dbReference type="PIRSF" id="PIRSF033563">
    <property type="entry name" value="UCP033563"/>
    <property type="match status" value="1"/>
</dbReference>
<proteinExistence type="predicted"/>
<evidence type="ECO:0000313" key="2">
    <source>
        <dbReference type="Proteomes" id="UP000823890"/>
    </source>
</evidence>
<gene>
    <name evidence="1" type="ORF">H9758_10215</name>
</gene>
<organism evidence="1 2">
    <name type="scientific">Candidatus Mediterraneibacter faecipullorum</name>
    <dbReference type="NCBI Taxonomy" id="2838670"/>
    <lineage>
        <taxon>Bacteria</taxon>
        <taxon>Bacillati</taxon>
        <taxon>Bacillota</taxon>
        <taxon>Clostridia</taxon>
        <taxon>Lachnospirales</taxon>
        <taxon>Lachnospiraceae</taxon>
        <taxon>Mediterraneibacter</taxon>
    </lineage>
</organism>
<sequence>MSTIRPFKGIRPAADLAASIAALPYDVYSSSEARTIVRANPLSFLKIDRAETLMPENTDIYSPEVYQTARRTLDAMITDGSFIQDNTECYYIYALTMDGRTQTGLAGCAAIDDYLNGVILKHENTLAAKEEDRVHHVDACSAQTGPIFLAYRPCTALRQIINNIKNNPALYDFTSDDGVRHQVWKVDNREYIDNISQLFKEIPHLYIADGHHRAASAVRVGQMRRAANPDNTGAEEYNYFLSVLFSSDELKIYDYNRVIIDRNGCTFDSFLDKIKDGFKIRKIGTKAYHPAHKGEFGLYFRKNWYQVITSPELMSDDPVKGLDVSILQDHILAPVFGITDPKTDPRIRFIGGIRGLGALEEAADASDGMAFSMYPTSMDELLSVADAGMLMPPKSTWFEPKLRSGLFVHRF</sequence>
<dbReference type="EMBL" id="DWWO01000123">
    <property type="protein sequence ID" value="HJC34945.1"/>
    <property type="molecule type" value="Genomic_DNA"/>
</dbReference>
<dbReference type="PANTHER" id="PTHR36454:SF1">
    <property type="entry name" value="DUF1015 DOMAIN-CONTAINING PROTEIN"/>
    <property type="match status" value="1"/>
</dbReference>
<reference evidence="1" key="2">
    <citation type="submission" date="2021-04" db="EMBL/GenBank/DDBJ databases">
        <authorList>
            <person name="Gilroy R."/>
        </authorList>
    </citation>
    <scope>NUCLEOTIDE SEQUENCE</scope>
    <source>
        <strain evidence="1">ChiW19-954</strain>
    </source>
</reference>
<dbReference type="PANTHER" id="PTHR36454">
    <property type="entry name" value="LMO2823 PROTEIN"/>
    <property type="match status" value="1"/>
</dbReference>
<accession>A0A9D2NM57</accession>
<dbReference type="InterPro" id="IPR008323">
    <property type="entry name" value="UCP033563"/>
</dbReference>
<reference evidence="1" key="1">
    <citation type="journal article" date="2021" name="PeerJ">
        <title>Extensive microbial diversity within the chicken gut microbiome revealed by metagenomics and culture.</title>
        <authorList>
            <person name="Gilroy R."/>
            <person name="Ravi A."/>
            <person name="Getino M."/>
            <person name="Pursley I."/>
            <person name="Horton D.L."/>
            <person name="Alikhan N.F."/>
            <person name="Baker D."/>
            <person name="Gharbi K."/>
            <person name="Hall N."/>
            <person name="Watson M."/>
            <person name="Adriaenssens E.M."/>
            <person name="Foster-Nyarko E."/>
            <person name="Jarju S."/>
            <person name="Secka A."/>
            <person name="Antonio M."/>
            <person name="Oren A."/>
            <person name="Chaudhuri R.R."/>
            <person name="La Ragione R."/>
            <person name="Hildebrand F."/>
            <person name="Pallen M.J."/>
        </authorList>
    </citation>
    <scope>NUCLEOTIDE SEQUENCE</scope>
    <source>
        <strain evidence="1">ChiW19-954</strain>
    </source>
</reference>
<protein>
    <submittedName>
        <fullName evidence="1">DUF1015 family protein</fullName>
    </submittedName>
</protein>